<proteinExistence type="predicted"/>
<dbReference type="Proteomes" id="UP000051587">
    <property type="component" value="Unassembled WGS sequence"/>
</dbReference>
<name>A0A0P1FBR6_THAGE</name>
<dbReference type="AlphaFoldDB" id="A0A0P1FBR6"/>
<gene>
    <name evidence="1" type="ORF">TG4357_01973</name>
</gene>
<organism evidence="1 2">
    <name type="scientific">Thalassovita gelatinovora</name>
    <name type="common">Thalassobius gelatinovorus</name>
    <dbReference type="NCBI Taxonomy" id="53501"/>
    <lineage>
        <taxon>Bacteria</taxon>
        <taxon>Pseudomonadati</taxon>
        <taxon>Pseudomonadota</taxon>
        <taxon>Alphaproteobacteria</taxon>
        <taxon>Rhodobacterales</taxon>
        <taxon>Roseobacteraceae</taxon>
        <taxon>Thalassovita</taxon>
    </lineage>
</organism>
<dbReference type="RefSeq" id="WP_058262722.1">
    <property type="nucleotide sequence ID" value="NZ_CP051181.1"/>
</dbReference>
<evidence type="ECO:0000313" key="2">
    <source>
        <dbReference type="Proteomes" id="UP000051587"/>
    </source>
</evidence>
<keyword evidence="2" id="KW-1185">Reference proteome</keyword>
<protein>
    <submittedName>
        <fullName evidence="1">Uncharacterized protein</fullName>
    </submittedName>
</protein>
<reference evidence="1 2" key="1">
    <citation type="submission" date="2015-09" db="EMBL/GenBank/DDBJ databases">
        <authorList>
            <consortium name="Swine Surveillance"/>
        </authorList>
    </citation>
    <scope>NUCLEOTIDE SEQUENCE [LARGE SCALE GENOMIC DNA]</scope>
    <source>
        <strain evidence="1 2">CECT 4357</strain>
    </source>
</reference>
<dbReference type="OrthoDB" id="7870126at2"/>
<dbReference type="STRING" id="53501.SAMN04488043_11480"/>
<dbReference type="EMBL" id="CYSA01000018">
    <property type="protein sequence ID" value="CUH65639.1"/>
    <property type="molecule type" value="Genomic_DNA"/>
</dbReference>
<accession>A0A0P1FBR6</accession>
<sequence>MLEIHDTLKGDHGWDIVAIHMAVDEVMESSRLSYPYLGDDDWSAGRILYSECIVTDGDEVVGAGRLIWDVERDNAIPRIQDFCLMRAYRSSFVVDSMISSLIDGYAEDAAGGTTVLSHDGQEIDISERVERLRDIAAGQFEPRVI</sequence>
<evidence type="ECO:0000313" key="1">
    <source>
        <dbReference type="EMBL" id="CUH65639.1"/>
    </source>
</evidence>